<keyword evidence="2" id="KW-0805">Transcription regulation</keyword>
<accession>A0A6A3AHG6</accession>
<reference evidence="4" key="1">
    <citation type="submission" date="2019-09" db="EMBL/GenBank/DDBJ databases">
        <title>Draft genome information of white flower Hibiscus syriacus.</title>
        <authorList>
            <person name="Kim Y.-M."/>
        </authorList>
    </citation>
    <scope>NUCLEOTIDE SEQUENCE [LARGE SCALE GENOMIC DNA]</scope>
    <source>
        <strain evidence="4">YM2019G1</strain>
    </source>
</reference>
<keyword evidence="5" id="KW-1185">Reference proteome</keyword>
<dbReference type="AlphaFoldDB" id="A0A6A3AHG6"/>
<dbReference type="Proteomes" id="UP000436088">
    <property type="component" value="Unassembled WGS sequence"/>
</dbReference>
<dbReference type="EMBL" id="VEPZ02001009">
    <property type="protein sequence ID" value="KAE8702212.1"/>
    <property type="molecule type" value="Genomic_DNA"/>
</dbReference>
<organism evidence="4 5">
    <name type="scientific">Hibiscus syriacus</name>
    <name type="common">Rose of Sharon</name>
    <dbReference type="NCBI Taxonomy" id="106335"/>
    <lineage>
        <taxon>Eukaryota</taxon>
        <taxon>Viridiplantae</taxon>
        <taxon>Streptophyta</taxon>
        <taxon>Embryophyta</taxon>
        <taxon>Tracheophyta</taxon>
        <taxon>Spermatophyta</taxon>
        <taxon>Magnoliopsida</taxon>
        <taxon>eudicotyledons</taxon>
        <taxon>Gunneridae</taxon>
        <taxon>Pentapetalae</taxon>
        <taxon>rosids</taxon>
        <taxon>malvids</taxon>
        <taxon>Malvales</taxon>
        <taxon>Malvaceae</taxon>
        <taxon>Malvoideae</taxon>
        <taxon>Hibiscus</taxon>
    </lineage>
</organism>
<comment type="similarity">
    <text evidence="1">Belongs to the mTERF family.</text>
</comment>
<gene>
    <name evidence="4" type="ORF">F3Y22_tig00110485pilonHSYRG00069</name>
</gene>
<dbReference type="InterPro" id="IPR003690">
    <property type="entry name" value="MTERF"/>
</dbReference>
<evidence type="ECO:0000256" key="3">
    <source>
        <dbReference type="ARBA" id="ARBA00022946"/>
    </source>
</evidence>
<comment type="caution">
    <text evidence="4">The sequence shown here is derived from an EMBL/GenBank/DDBJ whole genome shotgun (WGS) entry which is preliminary data.</text>
</comment>
<dbReference type="SMART" id="SM00733">
    <property type="entry name" value="Mterf"/>
    <property type="match status" value="4"/>
</dbReference>
<dbReference type="InterPro" id="IPR038538">
    <property type="entry name" value="MTERF_sf"/>
</dbReference>
<proteinExistence type="inferred from homology"/>
<name>A0A6A3AHG6_HIBSY</name>
<dbReference type="PANTHER" id="PTHR13068">
    <property type="entry name" value="CGI-12 PROTEIN-RELATED"/>
    <property type="match status" value="1"/>
</dbReference>
<keyword evidence="2" id="KW-0804">Transcription</keyword>
<sequence length="237" mass="26989">MLLPSLHLPPPKTPPPTPLYLKFRTSRHQNLRYLKAIGIIHPHTKPTNLPSPQTTNHLISTVNFLKSKGIHDQDFPGLAILCPELFAPDFDPSQIEHVFHFLISDLNATVQDFRGLIVNCPHILLSDVEYCLKPPAEYLKGLGVEKLNEPSKQKAFLLNARAKKLKEKIRFLRSRGLRFKEAAIFCARMPAIFGYNVDDNLRQKIEFLVEEMERELKDFPQYLGSVCIRGLSQGIGI</sequence>
<dbReference type="GO" id="GO:0006353">
    <property type="term" value="P:DNA-templated transcription termination"/>
    <property type="evidence" value="ECO:0007669"/>
    <property type="project" value="UniProtKB-KW"/>
</dbReference>
<evidence type="ECO:0000313" key="5">
    <source>
        <dbReference type="Proteomes" id="UP000436088"/>
    </source>
</evidence>
<evidence type="ECO:0000313" key="4">
    <source>
        <dbReference type="EMBL" id="KAE8702212.1"/>
    </source>
</evidence>
<keyword evidence="2" id="KW-0806">Transcription termination</keyword>
<evidence type="ECO:0000256" key="1">
    <source>
        <dbReference type="ARBA" id="ARBA00007692"/>
    </source>
</evidence>
<keyword evidence="3" id="KW-0809">Transit peptide</keyword>
<evidence type="ECO:0000256" key="2">
    <source>
        <dbReference type="ARBA" id="ARBA00022472"/>
    </source>
</evidence>
<dbReference type="Gene3D" id="1.25.70.10">
    <property type="entry name" value="Transcription termination factor 3, mitochondrial"/>
    <property type="match status" value="1"/>
</dbReference>
<dbReference type="PANTHER" id="PTHR13068:SF139">
    <property type="entry name" value="TRANSCRIPTION TERMINATION FACTOR MTEF1, CHLOROPLASTIC"/>
    <property type="match status" value="1"/>
</dbReference>
<dbReference type="Pfam" id="PF02536">
    <property type="entry name" value="mTERF"/>
    <property type="match status" value="1"/>
</dbReference>
<dbReference type="GO" id="GO:0003676">
    <property type="term" value="F:nucleic acid binding"/>
    <property type="evidence" value="ECO:0007669"/>
    <property type="project" value="InterPro"/>
</dbReference>
<protein>
    <submittedName>
        <fullName evidence="4">Transducin family protein / WD-40 repeat family protein</fullName>
    </submittedName>
</protein>